<organism evidence="1 4">
    <name type="scientific">Clostridium tetani</name>
    <dbReference type="NCBI Taxonomy" id="1513"/>
    <lineage>
        <taxon>Bacteria</taxon>
        <taxon>Bacillati</taxon>
        <taxon>Bacillota</taxon>
        <taxon>Clostridia</taxon>
        <taxon>Eubacteriales</taxon>
        <taxon>Clostridiaceae</taxon>
        <taxon>Clostridium</taxon>
    </lineage>
</organism>
<dbReference type="InterPro" id="IPR021321">
    <property type="entry name" value="DUF2922"/>
</dbReference>
<dbReference type="EMBL" id="QMAU01000038">
    <property type="protein sequence ID" value="RXI54966.1"/>
    <property type="molecule type" value="Genomic_DNA"/>
</dbReference>
<comment type="caution">
    <text evidence="1">The sequence shown here is derived from an EMBL/GenBank/DDBJ whole genome shotgun (WGS) entry which is preliminary data.</text>
</comment>
<proteinExistence type="predicted"/>
<dbReference type="EMBL" id="QMAP01000020">
    <property type="protein sequence ID" value="RXI44169.1"/>
    <property type="molecule type" value="Genomic_DNA"/>
</dbReference>
<sequence length="72" mass="8175">MQKTLVMKFVDEKGKKVNMSLTEIKDDLESEEIEALMDVILAKKSAFKLDNPLVSKDSAQIVERTVNEVYKA</sequence>
<dbReference type="Proteomes" id="UP000290921">
    <property type="component" value="Unassembled WGS sequence"/>
</dbReference>
<protein>
    <submittedName>
        <fullName evidence="1">DUF2922 domain-containing protein</fullName>
    </submittedName>
</protein>
<accession>A0A4Q0VAX6</accession>
<evidence type="ECO:0000313" key="4">
    <source>
        <dbReference type="Proteomes" id="UP000290921"/>
    </source>
</evidence>
<dbReference type="Pfam" id="PF11148">
    <property type="entry name" value="DUF2922"/>
    <property type="match status" value="1"/>
</dbReference>
<dbReference type="RefSeq" id="WP_023439713.1">
    <property type="nucleotide sequence ID" value="NZ_AP026807.1"/>
</dbReference>
<reference evidence="3 4" key="1">
    <citation type="submission" date="2018-06" db="EMBL/GenBank/DDBJ databases">
        <title>Genome conservation of Clostridium tetani.</title>
        <authorList>
            <person name="Bruggemann H."/>
            <person name="Popoff M.R."/>
        </authorList>
    </citation>
    <scope>NUCLEOTIDE SEQUENCE [LARGE SCALE GENOMIC DNA]</scope>
    <source>
        <strain evidence="1 4">2017.061</strain>
        <strain evidence="2 3">63.05</strain>
    </source>
</reference>
<name>A0A4Q0VAX6_CLOTA</name>
<evidence type="ECO:0000313" key="2">
    <source>
        <dbReference type="EMBL" id="RXI54966.1"/>
    </source>
</evidence>
<dbReference type="AlphaFoldDB" id="A0A4Q0VAX6"/>
<gene>
    <name evidence="1" type="ORF">DP130_13630</name>
    <name evidence="2" type="ORF">DP131_09580</name>
</gene>
<dbReference type="Proteomes" id="UP000290273">
    <property type="component" value="Unassembled WGS sequence"/>
</dbReference>
<evidence type="ECO:0000313" key="3">
    <source>
        <dbReference type="Proteomes" id="UP000290273"/>
    </source>
</evidence>
<evidence type="ECO:0000313" key="1">
    <source>
        <dbReference type="EMBL" id="RXI44169.1"/>
    </source>
</evidence>